<dbReference type="InterPro" id="IPR005123">
    <property type="entry name" value="Oxoglu/Fe-dep_dioxygenase_dom"/>
</dbReference>
<dbReference type="OrthoDB" id="10527954at2759"/>
<keyword evidence="4" id="KW-1185">Reference proteome</keyword>
<evidence type="ECO:0000259" key="1">
    <source>
        <dbReference type="PROSITE" id="PS51471"/>
    </source>
</evidence>
<keyword evidence="3" id="KW-0223">Dioxygenase</keyword>
<dbReference type="GO" id="GO:0051213">
    <property type="term" value="F:dioxygenase activity"/>
    <property type="evidence" value="ECO:0007669"/>
    <property type="project" value="UniProtKB-KW"/>
</dbReference>
<comment type="caution">
    <text evidence="2">The sequence shown here is derived from an EMBL/GenBank/DDBJ whole genome shotgun (WGS) entry which is preliminary data.</text>
</comment>
<evidence type="ECO:0000313" key="4">
    <source>
        <dbReference type="Proteomes" id="UP001152797"/>
    </source>
</evidence>
<sequence>MRKEPGYGTSRVAVASKKWKLRAVLLPVAFASMVQHPTFFLRQAFSRTSAARMRGTGQAQLSLDSPLAAPLRTPWFPERKPLPERLVRLGHCMLVPALGASKQDDQLAQMLMEDINRAGKHLRMHRSKRHLQIWGEHLTSSKTFTAVVARLTSLFGMSMVDCWVNVYRNGGEEKSAHHDNYKDRRPKPCVTLGLSLGSPRDMLFRDRFSGEEFRVEQRNGDVFAFDSTFNNLFSHAIPVAEGDSSLRLSIIIWATAGDDLAVPTVTRKGAGFPNPEVVNWSDWDLADGLWSDSSALAS</sequence>
<dbReference type="Gene3D" id="2.60.120.590">
    <property type="entry name" value="Alpha-ketoglutarate-dependent dioxygenase AlkB-like"/>
    <property type="match status" value="1"/>
</dbReference>
<dbReference type="Pfam" id="PF13532">
    <property type="entry name" value="2OG-FeII_Oxy_2"/>
    <property type="match status" value="1"/>
</dbReference>
<evidence type="ECO:0000313" key="3">
    <source>
        <dbReference type="EMBL" id="CAL4775435.1"/>
    </source>
</evidence>
<protein>
    <submittedName>
        <fullName evidence="3">Fe2OG dioxygenase domain-containing protein</fullName>
    </submittedName>
</protein>
<dbReference type="PROSITE" id="PS51471">
    <property type="entry name" value="FE2OG_OXY"/>
    <property type="match status" value="1"/>
</dbReference>
<keyword evidence="3" id="KW-0560">Oxidoreductase</keyword>
<dbReference type="EMBL" id="CAMXCT010001233">
    <property type="protein sequence ID" value="CAI3988123.1"/>
    <property type="molecule type" value="Genomic_DNA"/>
</dbReference>
<feature type="domain" description="Fe2OG dioxygenase" evidence="1">
    <location>
        <begin position="150"/>
        <end position="256"/>
    </location>
</feature>
<organism evidence="2">
    <name type="scientific">Cladocopium goreaui</name>
    <dbReference type="NCBI Taxonomy" id="2562237"/>
    <lineage>
        <taxon>Eukaryota</taxon>
        <taxon>Sar</taxon>
        <taxon>Alveolata</taxon>
        <taxon>Dinophyceae</taxon>
        <taxon>Suessiales</taxon>
        <taxon>Symbiodiniaceae</taxon>
        <taxon>Cladocopium</taxon>
    </lineage>
</organism>
<reference evidence="2" key="1">
    <citation type="submission" date="2022-10" db="EMBL/GenBank/DDBJ databases">
        <authorList>
            <person name="Chen Y."/>
            <person name="Dougan E. K."/>
            <person name="Chan C."/>
            <person name="Rhodes N."/>
            <person name="Thang M."/>
        </authorList>
    </citation>
    <scope>NUCLEOTIDE SEQUENCE</scope>
</reference>
<dbReference type="InterPro" id="IPR027450">
    <property type="entry name" value="AlkB-like"/>
</dbReference>
<dbReference type="InterPro" id="IPR037151">
    <property type="entry name" value="AlkB-like_sf"/>
</dbReference>
<evidence type="ECO:0000313" key="2">
    <source>
        <dbReference type="EMBL" id="CAI3988123.1"/>
    </source>
</evidence>
<dbReference type="AlphaFoldDB" id="A0A9P1CBL5"/>
<proteinExistence type="predicted"/>
<accession>A0A9P1CBL5</accession>
<reference evidence="3 4" key="2">
    <citation type="submission" date="2024-05" db="EMBL/GenBank/DDBJ databases">
        <authorList>
            <person name="Chen Y."/>
            <person name="Shah S."/>
            <person name="Dougan E. K."/>
            <person name="Thang M."/>
            <person name="Chan C."/>
        </authorList>
    </citation>
    <scope>NUCLEOTIDE SEQUENCE [LARGE SCALE GENOMIC DNA]</scope>
</reference>
<dbReference type="PANTHER" id="PTHR42256:SF1">
    <property type="entry name" value="FE2OG DIOXYGENASE DOMAIN-CONTAINING PROTEIN"/>
    <property type="match status" value="1"/>
</dbReference>
<dbReference type="PANTHER" id="PTHR42256">
    <property type="entry name" value="OXOGLUTARATE/IRON-DEPENDENT DIOXYGENASE"/>
    <property type="match status" value="1"/>
</dbReference>
<dbReference type="SUPFAM" id="SSF51197">
    <property type="entry name" value="Clavaminate synthase-like"/>
    <property type="match status" value="1"/>
</dbReference>
<gene>
    <name evidence="2" type="ORF">C1SCF055_LOCUS15343</name>
</gene>
<dbReference type="EMBL" id="CAMXCT030001233">
    <property type="protein sequence ID" value="CAL4775435.1"/>
    <property type="molecule type" value="Genomic_DNA"/>
</dbReference>
<dbReference type="EMBL" id="CAMXCT020001233">
    <property type="protein sequence ID" value="CAL1141498.1"/>
    <property type="molecule type" value="Genomic_DNA"/>
</dbReference>
<dbReference type="Proteomes" id="UP001152797">
    <property type="component" value="Unassembled WGS sequence"/>
</dbReference>
<name>A0A9P1CBL5_9DINO</name>